<reference evidence="5 6" key="1">
    <citation type="journal article" date="2018" name="Nat. Genet.">
        <title>The Rosa genome provides new insights in the design of modern roses.</title>
        <authorList>
            <person name="Bendahmane M."/>
        </authorList>
    </citation>
    <scope>NUCLEOTIDE SEQUENCE [LARGE SCALE GENOMIC DNA]</scope>
    <source>
        <strain evidence="6">cv. Old Blush</strain>
    </source>
</reference>
<gene>
    <name evidence="5" type="ORF">RchiOBHm_Chr2g0113261</name>
</gene>
<dbReference type="OMA" id="NVEAINC"/>
<evidence type="ECO:0000256" key="1">
    <source>
        <dbReference type="ARBA" id="ARBA00004123"/>
    </source>
</evidence>
<sequence length="151" mass="18005">MAARKRQRLDDQLELPQILLQAKHRWLRPAEIFEVLQNHSRFCLSEPADKPSSMTFDCICMSFRKDGYRWKKTKDGKAVKEAHERLKAGGVEALHCYYAHGEENENFQRRCYWMIEEPLSHIVLVHYREVKVTHPSYSVPNYLLCFLYQLF</sequence>
<dbReference type="PANTHER" id="PTHR23335:SF30">
    <property type="entry name" value="CALMODULIN-BINDING TRANSCRIPTION ACTIVATOR 3"/>
    <property type="match status" value="1"/>
</dbReference>
<proteinExistence type="predicted"/>
<dbReference type="GO" id="GO:0005634">
    <property type="term" value="C:nucleus"/>
    <property type="evidence" value="ECO:0007669"/>
    <property type="project" value="UniProtKB-SubCell"/>
</dbReference>
<evidence type="ECO:0000256" key="2">
    <source>
        <dbReference type="ARBA" id="ARBA00023163"/>
    </source>
</evidence>
<keyword evidence="2" id="KW-0804">Transcription</keyword>
<feature type="domain" description="CG-1" evidence="4">
    <location>
        <begin position="15"/>
        <end position="136"/>
    </location>
</feature>
<dbReference type="GO" id="GO:0003690">
    <property type="term" value="F:double-stranded DNA binding"/>
    <property type="evidence" value="ECO:0007669"/>
    <property type="project" value="TreeGrafter"/>
</dbReference>
<dbReference type="AlphaFoldDB" id="A0A2P6RQK2"/>
<evidence type="ECO:0000256" key="3">
    <source>
        <dbReference type="ARBA" id="ARBA00023242"/>
    </source>
</evidence>
<evidence type="ECO:0000313" key="6">
    <source>
        <dbReference type="Proteomes" id="UP000238479"/>
    </source>
</evidence>
<dbReference type="PANTHER" id="PTHR23335">
    <property type="entry name" value="CALMODULIN-BINDING TRANSCRIPTION ACTIVATOR CAMTA"/>
    <property type="match status" value="1"/>
</dbReference>
<accession>A0A2P6RQK2</accession>
<name>A0A2P6RQK2_ROSCH</name>
<dbReference type="Gramene" id="PRQ48661">
    <property type="protein sequence ID" value="PRQ48661"/>
    <property type="gene ID" value="RchiOBHm_Chr2g0113261"/>
</dbReference>
<dbReference type="GO" id="GO:0006357">
    <property type="term" value="P:regulation of transcription by RNA polymerase II"/>
    <property type="evidence" value="ECO:0007669"/>
    <property type="project" value="TreeGrafter"/>
</dbReference>
<dbReference type="EMBL" id="PDCK01000040">
    <property type="protein sequence ID" value="PRQ48661.1"/>
    <property type="molecule type" value="Genomic_DNA"/>
</dbReference>
<organism evidence="5 6">
    <name type="scientific">Rosa chinensis</name>
    <name type="common">China rose</name>
    <dbReference type="NCBI Taxonomy" id="74649"/>
    <lineage>
        <taxon>Eukaryota</taxon>
        <taxon>Viridiplantae</taxon>
        <taxon>Streptophyta</taxon>
        <taxon>Embryophyta</taxon>
        <taxon>Tracheophyta</taxon>
        <taxon>Spermatophyta</taxon>
        <taxon>Magnoliopsida</taxon>
        <taxon>eudicotyledons</taxon>
        <taxon>Gunneridae</taxon>
        <taxon>Pentapetalae</taxon>
        <taxon>rosids</taxon>
        <taxon>fabids</taxon>
        <taxon>Rosales</taxon>
        <taxon>Rosaceae</taxon>
        <taxon>Rosoideae</taxon>
        <taxon>Rosoideae incertae sedis</taxon>
        <taxon>Rosa</taxon>
    </lineage>
</organism>
<dbReference type="GO" id="GO:0003712">
    <property type="term" value="F:transcription coregulator activity"/>
    <property type="evidence" value="ECO:0007669"/>
    <property type="project" value="TreeGrafter"/>
</dbReference>
<comment type="subcellular location">
    <subcellularLocation>
        <location evidence="1">Nucleus</location>
    </subcellularLocation>
</comment>
<dbReference type="SMART" id="SM01076">
    <property type="entry name" value="CG-1"/>
    <property type="match status" value="1"/>
</dbReference>
<comment type="caution">
    <text evidence="5">The sequence shown here is derived from an EMBL/GenBank/DDBJ whole genome shotgun (WGS) entry which is preliminary data.</text>
</comment>
<evidence type="ECO:0000313" key="5">
    <source>
        <dbReference type="EMBL" id="PRQ48661.1"/>
    </source>
</evidence>
<dbReference type="Proteomes" id="UP000238479">
    <property type="component" value="Chromosome 2"/>
</dbReference>
<dbReference type="Pfam" id="PF03859">
    <property type="entry name" value="CG-1"/>
    <property type="match status" value="1"/>
</dbReference>
<dbReference type="InterPro" id="IPR005559">
    <property type="entry name" value="CG-1_dom"/>
</dbReference>
<dbReference type="PROSITE" id="PS51437">
    <property type="entry name" value="CG_1"/>
    <property type="match status" value="1"/>
</dbReference>
<keyword evidence="6" id="KW-1185">Reference proteome</keyword>
<evidence type="ECO:0000259" key="4">
    <source>
        <dbReference type="PROSITE" id="PS51437"/>
    </source>
</evidence>
<keyword evidence="3" id="KW-0539">Nucleus</keyword>
<protein>
    <submittedName>
        <fullName evidence="5">Putative transcription factor CG1-CAMTA family</fullName>
    </submittedName>
</protein>